<accession>A0A179FFM6</accession>
<proteinExistence type="predicted"/>
<dbReference type="Proteomes" id="UP000078397">
    <property type="component" value="Unassembled WGS sequence"/>
</dbReference>
<dbReference type="KEGG" id="pchm:VFPPC_05436"/>
<keyword evidence="2" id="KW-1185">Reference proteome</keyword>
<evidence type="ECO:0000313" key="1">
    <source>
        <dbReference type="EMBL" id="OAQ64100.1"/>
    </source>
</evidence>
<name>A0A179FFM6_METCM</name>
<reference evidence="1 2" key="1">
    <citation type="journal article" date="2016" name="PLoS Pathog.">
        <title>Biosynthesis of antibiotic leucinostatins in bio-control fungus Purpureocillium lilacinum and their inhibition on phytophthora revealed by genome mining.</title>
        <authorList>
            <person name="Wang G."/>
            <person name="Liu Z."/>
            <person name="Lin R."/>
            <person name="Li E."/>
            <person name="Mao Z."/>
            <person name="Ling J."/>
            <person name="Yang Y."/>
            <person name="Yin W.B."/>
            <person name="Xie B."/>
        </authorList>
    </citation>
    <scope>NUCLEOTIDE SEQUENCE [LARGE SCALE GENOMIC DNA]</scope>
    <source>
        <strain evidence="1">170</strain>
    </source>
</reference>
<dbReference type="GeneID" id="28848625"/>
<comment type="caution">
    <text evidence="1">The sequence shown here is derived from an EMBL/GenBank/DDBJ whole genome shotgun (WGS) entry which is preliminary data.</text>
</comment>
<organism evidence="1 2">
    <name type="scientific">Pochonia chlamydosporia 170</name>
    <dbReference type="NCBI Taxonomy" id="1380566"/>
    <lineage>
        <taxon>Eukaryota</taxon>
        <taxon>Fungi</taxon>
        <taxon>Dikarya</taxon>
        <taxon>Ascomycota</taxon>
        <taxon>Pezizomycotina</taxon>
        <taxon>Sordariomycetes</taxon>
        <taxon>Hypocreomycetidae</taxon>
        <taxon>Hypocreales</taxon>
        <taxon>Clavicipitaceae</taxon>
        <taxon>Pochonia</taxon>
    </lineage>
</organism>
<dbReference type="EMBL" id="LSBJ02000005">
    <property type="protein sequence ID" value="OAQ64100.1"/>
    <property type="molecule type" value="Genomic_DNA"/>
</dbReference>
<evidence type="ECO:0000313" key="2">
    <source>
        <dbReference type="Proteomes" id="UP000078397"/>
    </source>
</evidence>
<protein>
    <submittedName>
        <fullName evidence="1">Uncharacterized protein</fullName>
    </submittedName>
</protein>
<dbReference type="RefSeq" id="XP_018141414.1">
    <property type="nucleotide sequence ID" value="XM_018284631.1"/>
</dbReference>
<dbReference type="AlphaFoldDB" id="A0A179FFM6"/>
<gene>
    <name evidence="1" type="ORF">VFPPC_05436</name>
</gene>
<sequence length="263" mass="29229">MFPALEAGQASIVTSHRCASRHTADDVVLPIFDPNAHLGLMGQSHVVGSDLGEFESKPLEIALSSKRQVKILHSCRQVGVTVSCCDCESDERVVDLAALEKNACQTGMLVKSRWFSGFGMEWLVDIYDLRWRLELESLAKLQMRPGELQNPLCHLSKPAMCPSRTYGAKDGARPLWTDEVIGGRIYSWHRQPSFGRLETLKPHSSFIAPITKLSKHPRIRVSTAVDTTCQRDEFCTCKGVAVVTSRPFTFPHLICNITSETSS</sequence>